<dbReference type="InterPro" id="IPR011006">
    <property type="entry name" value="CheY-like_superfamily"/>
</dbReference>
<dbReference type="Pfam" id="PF02518">
    <property type="entry name" value="HATPase_c"/>
    <property type="match status" value="1"/>
</dbReference>
<keyword evidence="6" id="KW-0472">Membrane</keyword>
<evidence type="ECO:0000256" key="3">
    <source>
        <dbReference type="ARBA" id="ARBA00022553"/>
    </source>
</evidence>
<dbReference type="SUPFAM" id="SSF47384">
    <property type="entry name" value="Homodimeric domain of signal transducing histidine kinase"/>
    <property type="match status" value="1"/>
</dbReference>
<dbReference type="SUPFAM" id="SSF52172">
    <property type="entry name" value="CheY-like"/>
    <property type="match status" value="1"/>
</dbReference>
<dbReference type="PROSITE" id="PS50109">
    <property type="entry name" value="HIS_KIN"/>
    <property type="match status" value="1"/>
</dbReference>
<dbReference type="Proteomes" id="UP000598488">
    <property type="component" value="Unassembled WGS sequence"/>
</dbReference>
<sequence>MHFIARSIVAKIILAFSLVVITLVVSYIVMAQRLNTIDDAMSNVADISTYSTVVIRINKDVIEMQRDISVYSLSGSDAVFDKITDNFKDIQLRLDALDQENVSAKEYDYINKMVGLLDRIGSNLNMLSVLYKSREEMIDGELESIYQAAIQELSTLEKDSDIPETKLAILEENNDWHTLHRSAWQFLTKKDYSKRRAVNAILNRLAGKNINEIKSNIKLHQLAKEYQTSFAKSIQINRNYLNLMNVVMAGDANEFGTLANALRELSLERLNSIKKVGVESIATTAIILNLLSLAIVIYLLMLVWFFHVHLTKAIVQLTHSFRRFLSNDLTATINQTDRRDELGVLAEAASRFRDMSIDLEKQKKAAEHTSKVKSEFLANMSHEIRTPMNGILGMASQLYETKLSTDQKEMLDIIKSSGESLLVIINDILDLSKIEADKVELENSPVNLNTMMKSLELLFRGQAVSKGIKLQLNIIPEAENIVFLGDETRLKQVLMNLIGNAIKFTSDGAICINVKATKQSDKTLRLDFSVSDTGIGIESQALDKLFEAFTQADTSVTRKFGGTGLGLTISSKLLYLMDSELNVESKLGKGANFYFSMQAEIAEIEASIDEEKMLTLDDETHDFSHLNILVAEDNKTNQIVIKGLLNKLNVGSIVLVEDGEQAIEQCNAHLFDLIFMDIQMPIKDGLQATLEIKKMESYLSVPIIALTANAFEEDKKHCKEVGMCDFIAKPVNVTQLEEALIRWR</sequence>
<evidence type="ECO:0000256" key="4">
    <source>
        <dbReference type="ARBA" id="ARBA00023012"/>
    </source>
</evidence>
<feature type="modified residue" description="4-aspartylphosphate" evidence="5">
    <location>
        <position position="677"/>
    </location>
</feature>
<dbReference type="InterPro" id="IPR005467">
    <property type="entry name" value="His_kinase_dom"/>
</dbReference>
<feature type="domain" description="Histidine kinase" evidence="7">
    <location>
        <begin position="379"/>
        <end position="601"/>
    </location>
</feature>
<keyword evidence="3 5" id="KW-0597">Phosphoprotein</keyword>
<dbReference type="SUPFAM" id="SSF158472">
    <property type="entry name" value="HAMP domain-like"/>
    <property type="match status" value="1"/>
</dbReference>
<accession>A0ABS0Z767</accession>
<dbReference type="Gene3D" id="1.10.287.130">
    <property type="match status" value="1"/>
</dbReference>
<feature type="transmembrane region" description="Helical" evidence="6">
    <location>
        <begin position="12"/>
        <end position="31"/>
    </location>
</feature>
<evidence type="ECO:0000313" key="10">
    <source>
        <dbReference type="Proteomes" id="UP000598488"/>
    </source>
</evidence>
<keyword evidence="10" id="KW-1185">Reference proteome</keyword>
<evidence type="ECO:0000256" key="1">
    <source>
        <dbReference type="ARBA" id="ARBA00000085"/>
    </source>
</evidence>
<dbReference type="PROSITE" id="PS50110">
    <property type="entry name" value="RESPONSE_REGULATORY"/>
    <property type="match status" value="1"/>
</dbReference>
<dbReference type="Gene3D" id="3.30.565.10">
    <property type="entry name" value="Histidine kinase-like ATPase, C-terminal domain"/>
    <property type="match status" value="1"/>
</dbReference>
<gene>
    <name evidence="9" type="ORF">JHD44_02385</name>
</gene>
<dbReference type="InterPro" id="IPR036097">
    <property type="entry name" value="HisK_dim/P_sf"/>
</dbReference>
<dbReference type="InterPro" id="IPR003661">
    <property type="entry name" value="HisK_dim/P_dom"/>
</dbReference>
<dbReference type="SMART" id="SM00388">
    <property type="entry name" value="HisKA"/>
    <property type="match status" value="1"/>
</dbReference>
<dbReference type="InterPro" id="IPR001789">
    <property type="entry name" value="Sig_transdc_resp-reg_receiver"/>
</dbReference>
<dbReference type="Gene3D" id="6.10.340.10">
    <property type="match status" value="1"/>
</dbReference>
<keyword evidence="6" id="KW-0812">Transmembrane</keyword>
<keyword evidence="6" id="KW-1133">Transmembrane helix</keyword>
<feature type="domain" description="Response regulatory" evidence="8">
    <location>
        <begin position="627"/>
        <end position="744"/>
    </location>
</feature>
<dbReference type="PANTHER" id="PTHR45339:SF1">
    <property type="entry name" value="HYBRID SIGNAL TRANSDUCTION HISTIDINE KINASE J"/>
    <property type="match status" value="1"/>
</dbReference>
<dbReference type="CDD" id="cd06225">
    <property type="entry name" value="HAMP"/>
    <property type="match status" value="1"/>
</dbReference>
<evidence type="ECO:0000256" key="6">
    <source>
        <dbReference type="SAM" id="Phobius"/>
    </source>
</evidence>
<dbReference type="CDD" id="cd00082">
    <property type="entry name" value="HisKA"/>
    <property type="match status" value="1"/>
</dbReference>
<evidence type="ECO:0000259" key="8">
    <source>
        <dbReference type="PROSITE" id="PS50110"/>
    </source>
</evidence>
<dbReference type="SMART" id="SM00448">
    <property type="entry name" value="REC"/>
    <property type="match status" value="1"/>
</dbReference>
<feature type="transmembrane region" description="Helical" evidence="6">
    <location>
        <begin position="281"/>
        <end position="306"/>
    </location>
</feature>
<dbReference type="EMBL" id="JAEMUH010000002">
    <property type="protein sequence ID" value="MBJ7549515.1"/>
    <property type="molecule type" value="Genomic_DNA"/>
</dbReference>
<dbReference type="PANTHER" id="PTHR45339">
    <property type="entry name" value="HYBRID SIGNAL TRANSDUCTION HISTIDINE KINASE J"/>
    <property type="match status" value="1"/>
</dbReference>
<dbReference type="Pfam" id="PF00072">
    <property type="entry name" value="Response_reg"/>
    <property type="match status" value="1"/>
</dbReference>
<comment type="caution">
    <text evidence="9">The sequence shown here is derived from an EMBL/GenBank/DDBJ whole genome shotgun (WGS) entry which is preliminary data.</text>
</comment>
<dbReference type="Pfam" id="PF00512">
    <property type="entry name" value="HisKA"/>
    <property type="match status" value="1"/>
</dbReference>
<dbReference type="Gene3D" id="3.40.50.2300">
    <property type="match status" value="1"/>
</dbReference>
<comment type="catalytic activity">
    <reaction evidence="1">
        <text>ATP + protein L-histidine = ADP + protein N-phospho-L-histidine.</text>
        <dbReference type="EC" id="2.7.13.3"/>
    </reaction>
</comment>
<organism evidence="9 10">
    <name type="scientific">Marinomonas ostreistagni</name>
    <dbReference type="NCBI Taxonomy" id="359209"/>
    <lineage>
        <taxon>Bacteria</taxon>
        <taxon>Pseudomonadati</taxon>
        <taxon>Pseudomonadota</taxon>
        <taxon>Gammaproteobacteria</taxon>
        <taxon>Oceanospirillales</taxon>
        <taxon>Oceanospirillaceae</taxon>
        <taxon>Marinomonas</taxon>
    </lineage>
</organism>
<name>A0ABS0Z767_9GAMM</name>
<reference evidence="9 10" key="1">
    <citation type="submission" date="2020-12" db="EMBL/GenBank/DDBJ databases">
        <title>Comparative genome analysis of fungal antagonists Marinomonas ostreistagni 398 and M. spartinae 468.</title>
        <authorList>
            <person name="Fields J.L."/>
            <person name="Mavrodi O.V."/>
            <person name="Biber P.D."/>
            <person name="Indest K.J."/>
            <person name="Mavrodi D.V."/>
        </authorList>
    </citation>
    <scope>NUCLEOTIDE SEQUENCE [LARGE SCALE GENOMIC DNA]</scope>
    <source>
        <strain evidence="9 10">USM7</strain>
    </source>
</reference>
<dbReference type="CDD" id="cd16922">
    <property type="entry name" value="HATPase_EvgS-ArcB-TorS-like"/>
    <property type="match status" value="1"/>
</dbReference>
<dbReference type="InterPro" id="IPR003594">
    <property type="entry name" value="HATPase_dom"/>
</dbReference>
<dbReference type="InterPro" id="IPR004358">
    <property type="entry name" value="Sig_transdc_His_kin-like_C"/>
</dbReference>
<protein>
    <recommendedName>
        <fullName evidence="2">histidine kinase</fullName>
        <ecNumber evidence="2">2.7.13.3</ecNumber>
    </recommendedName>
</protein>
<evidence type="ECO:0000313" key="9">
    <source>
        <dbReference type="EMBL" id="MBJ7549515.1"/>
    </source>
</evidence>
<dbReference type="EC" id="2.7.13.3" evidence="2"/>
<keyword evidence="4" id="KW-0902">Two-component regulatory system</keyword>
<dbReference type="SUPFAM" id="SSF55874">
    <property type="entry name" value="ATPase domain of HSP90 chaperone/DNA topoisomerase II/histidine kinase"/>
    <property type="match status" value="1"/>
</dbReference>
<evidence type="ECO:0000256" key="5">
    <source>
        <dbReference type="PROSITE-ProRule" id="PRU00169"/>
    </source>
</evidence>
<proteinExistence type="predicted"/>
<evidence type="ECO:0000259" key="7">
    <source>
        <dbReference type="PROSITE" id="PS50109"/>
    </source>
</evidence>
<dbReference type="RefSeq" id="WP_199460719.1">
    <property type="nucleotide sequence ID" value="NZ_JAEMUH010000002.1"/>
</dbReference>
<dbReference type="SMART" id="SM00387">
    <property type="entry name" value="HATPase_c"/>
    <property type="match status" value="1"/>
</dbReference>
<evidence type="ECO:0000256" key="2">
    <source>
        <dbReference type="ARBA" id="ARBA00012438"/>
    </source>
</evidence>
<dbReference type="PRINTS" id="PR00344">
    <property type="entry name" value="BCTRLSENSOR"/>
</dbReference>
<dbReference type="InterPro" id="IPR036890">
    <property type="entry name" value="HATPase_C_sf"/>
</dbReference>
<dbReference type="CDD" id="cd17546">
    <property type="entry name" value="REC_hyHK_CKI1_RcsC-like"/>
    <property type="match status" value="1"/>
</dbReference>